<dbReference type="OrthoDB" id="9771846at2"/>
<keyword evidence="4" id="KW-1185">Reference proteome</keyword>
<keyword evidence="2 3" id="KW-0808">Transferase</keyword>
<dbReference type="EMBL" id="FUWH01000004">
    <property type="protein sequence ID" value="SJZ73763.1"/>
    <property type="molecule type" value="Genomic_DNA"/>
</dbReference>
<dbReference type="CDD" id="cd06533">
    <property type="entry name" value="Glyco_transf_WecG_TagA"/>
    <property type="match status" value="1"/>
</dbReference>
<dbReference type="GO" id="GO:0016758">
    <property type="term" value="F:hexosyltransferase activity"/>
    <property type="evidence" value="ECO:0007669"/>
    <property type="project" value="TreeGrafter"/>
</dbReference>
<evidence type="ECO:0000313" key="4">
    <source>
        <dbReference type="Proteomes" id="UP000190888"/>
    </source>
</evidence>
<dbReference type="STRING" id="413434.SAMN04488132_10475"/>
<gene>
    <name evidence="3" type="ORF">SAMN04488132_10475</name>
</gene>
<evidence type="ECO:0000256" key="2">
    <source>
        <dbReference type="ARBA" id="ARBA00022679"/>
    </source>
</evidence>
<organism evidence="3 4">
    <name type="scientific">Sediminibacterium ginsengisoli</name>
    <dbReference type="NCBI Taxonomy" id="413434"/>
    <lineage>
        <taxon>Bacteria</taxon>
        <taxon>Pseudomonadati</taxon>
        <taxon>Bacteroidota</taxon>
        <taxon>Chitinophagia</taxon>
        <taxon>Chitinophagales</taxon>
        <taxon>Chitinophagaceae</taxon>
        <taxon>Sediminibacterium</taxon>
    </lineage>
</organism>
<dbReference type="InterPro" id="IPR004629">
    <property type="entry name" value="WecG_TagA_CpsF"/>
</dbReference>
<sequence length="258" mass="29457">MISEPVSKVNIIGTGISNISLTETVVLFNQWIEKGEKKRVCVTPVNCLLWSKDNSYLNQIYNTADLTLCDGVPLIWASRLLGQPLKGRVTGLDLLPLYIKECYRNNYSMFFLGAKEGVAELLKEKCEADFPGIRIKGVYSPPFAETFSAEENAKMRAMINEARPDIVWVSLTAPKQDYWIYENLAYLDTHIAIGVGGAFEVAAGSISRAPEFMQKNGLEWLYRFLKEPKRLFRRYMVEAPRFIPLVLAQWFRKKDRAE</sequence>
<proteinExistence type="predicted"/>
<accession>A0A1T4N3D1</accession>
<dbReference type="NCBIfam" id="TIGR00696">
    <property type="entry name" value="wecG_tagA_cpsF"/>
    <property type="match status" value="1"/>
</dbReference>
<keyword evidence="1" id="KW-0328">Glycosyltransferase</keyword>
<protein>
    <submittedName>
        <fullName evidence="3">N-acetylglucosaminyldiphosphoundecaprenol N-acetyl-beta-D-mannosaminyltransferase</fullName>
    </submittedName>
</protein>
<reference evidence="3 4" key="1">
    <citation type="submission" date="2017-02" db="EMBL/GenBank/DDBJ databases">
        <authorList>
            <person name="Peterson S.W."/>
        </authorList>
    </citation>
    <scope>NUCLEOTIDE SEQUENCE [LARGE SCALE GENOMIC DNA]</scope>
    <source>
        <strain evidence="3 4">DSM 22335</strain>
    </source>
</reference>
<evidence type="ECO:0000313" key="3">
    <source>
        <dbReference type="EMBL" id="SJZ73763.1"/>
    </source>
</evidence>
<dbReference type="PANTHER" id="PTHR34136">
    <property type="match status" value="1"/>
</dbReference>
<evidence type="ECO:0000256" key="1">
    <source>
        <dbReference type="ARBA" id="ARBA00022676"/>
    </source>
</evidence>
<dbReference type="Proteomes" id="UP000190888">
    <property type="component" value="Unassembled WGS sequence"/>
</dbReference>
<dbReference type="AlphaFoldDB" id="A0A1T4N3D1"/>
<dbReference type="RefSeq" id="WP_078831061.1">
    <property type="nucleotide sequence ID" value="NZ_FUWH01000004.1"/>
</dbReference>
<name>A0A1T4N3D1_9BACT</name>
<dbReference type="Pfam" id="PF03808">
    <property type="entry name" value="Glyco_tran_WecG"/>
    <property type="match status" value="1"/>
</dbReference>
<dbReference type="PANTHER" id="PTHR34136:SF1">
    <property type="entry name" value="UDP-N-ACETYL-D-MANNOSAMINURONIC ACID TRANSFERASE"/>
    <property type="match status" value="1"/>
</dbReference>